<gene>
    <name evidence="2" type="ORF">H6G68_07660</name>
</gene>
<sequence length="80" mass="7948">MSFLMGLTVVVFLVSLAVMGLVVAYSTSSNSSGRKNSGSGDYSSSSDAWFVGDGGSYDSGSSNDSSSCDSGGFDSGGSCD</sequence>
<protein>
    <submittedName>
        <fullName evidence="2">Uncharacterized protein</fullName>
    </submittedName>
</protein>
<evidence type="ECO:0000256" key="1">
    <source>
        <dbReference type="SAM" id="MobiDB-lite"/>
    </source>
</evidence>
<dbReference type="RefSeq" id="WP_190906091.1">
    <property type="nucleotide sequence ID" value="NZ_JACJTQ010000007.1"/>
</dbReference>
<organism evidence="2 3">
    <name type="scientific">Anabaena catenula FACHB-362</name>
    <dbReference type="NCBI Taxonomy" id="2692877"/>
    <lineage>
        <taxon>Bacteria</taxon>
        <taxon>Bacillati</taxon>
        <taxon>Cyanobacteriota</taxon>
        <taxon>Cyanophyceae</taxon>
        <taxon>Nostocales</taxon>
        <taxon>Nostocaceae</taxon>
        <taxon>Anabaena</taxon>
    </lineage>
</organism>
<dbReference type="Proteomes" id="UP000660381">
    <property type="component" value="Unassembled WGS sequence"/>
</dbReference>
<evidence type="ECO:0000313" key="3">
    <source>
        <dbReference type="Proteomes" id="UP000660381"/>
    </source>
</evidence>
<dbReference type="EMBL" id="JACJTQ010000007">
    <property type="protein sequence ID" value="MBD2691634.1"/>
    <property type="molecule type" value="Genomic_DNA"/>
</dbReference>
<accession>A0ABR8J189</accession>
<feature type="region of interest" description="Disordered" evidence="1">
    <location>
        <begin position="57"/>
        <end position="80"/>
    </location>
</feature>
<name>A0ABR8J189_9NOST</name>
<feature type="compositionally biased region" description="Low complexity" evidence="1">
    <location>
        <begin position="58"/>
        <end position="72"/>
    </location>
</feature>
<proteinExistence type="predicted"/>
<keyword evidence="3" id="KW-1185">Reference proteome</keyword>
<reference evidence="2 3" key="1">
    <citation type="journal article" date="2020" name="ISME J.">
        <title>Comparative genomics reveals insights into cyanobacterial evolution and habitat adaptation.</title>
        <authorList>
            <person name="Chen M.Y."/>
            <person name="Teng W.K."/>
            <person name="Zhao L."/>
            <person name="Hu C.X."/>
            <person name="Zhou Y.K."/>
            <person name="Han B.P."/>
            <person name="Song L.R."/>
            <person name="Shu W.S."/>
        </authorList>
    </citation>
    <scope>NUCLEOTIDE SEQUENCE [LARGE SCALE GENOMIC DNA]</scope>
    <source>
        <strain evidence="2 3">FACHB-362</strain>
    </source>
</reference>
<evidence type="ECO:0000313" key="2">
    <source>
        <dbReference type="EMBL" id="MBD2691634.1"/>
    </source>
</evidence>
<comment type="caution">
    <text evidence="2">The sequence shown here is derived from an EMBL/GenBank/DDBJ whole genome shotgun (WGS) entry which is preliminary data.</text>
</comment>